<proteinExistence type="predicted"/>
<sequence>MSITEHSLELETCGVTLEGNLLQPADPAGIVVFAHGSGSSRFSVRNRHVARQLAEQGLATLLFDLLTPDESLIDERTRSLRFDIALIGARMSGAVSWVAESPQTHAWPIGLFGASTGAAAALIAAADKPELVQAVVSRGGRPDLAGDALAHVKAPSLMLVGGQDTQVIELNEAAMARMTCQRQLLIVPGATHLFEEPGTLEKVEAHAARWFLDYL</sequence>
<evidence type="ECO:0000259" key="1">
    <source>
        <dbReference type="Pfam" id="PF01738"/>
    </source>
</evidence>
<dbReference type="SUPFAM" id="SSF53474">
    <property type="entry name" value="alpha/beta-Hydrolases"/>
    <property type="match status" value="1"/>
</dbReference>
<keyword evidence="2" id="KW-0378">Hydrolase</keyword>
<dbReference type="RefSeq" id="WP_040186372.1">
    <property type="nucleotide sequence ID" value="NZ_JACHXQ010000001.1"/>
</dbReference>
<evidence type="ECO:0000313" key="3">
    <source>
        <dbReference type="Proteomes" id="UP000563050"/>
    </source>
</evidence>
<dbReference type="AlphaFoldDB" id="A0A7W5DI22"/>
<feature type="domain" description="Dienelactone hydrolase" evidence="1">
    <location>
        <begin position="18"/>
        <end position="207"/>
    </location>
</feature>
<dbReference type="GO" id="GO:0016787">
    <property type="term" value="F:hydrolase activity"/>
    <property type="evidence" value="ECO:0007669"/>
    <property type="project" value="UniProtKB-KW"/>
</dbReference>
<dbReference type="Pfam" id="PF01738">
    <property type="entry name" value="DLH"/>
    <property type="match status" value="1"/>
</dbReference>
<comment type="caution">
    <text evidence="2">The sequence shown here is derived from an EMBL/GenBank/DDBJ whole genome shotgun (WGS) entry which is preliminary data.</text>
</comment>
<accession>A0A7W5DI22</accession>
<dbReference type="InterPro" id="IPR002925">
    <property type="entry name" value="Dienelactn_hydro"/>
</dbReference>
<dbReference type="PANTHER" id="PTHR22946:SF0">
    <property type="entry name" value="DIENELACTONE HYDROLASE DOMAIN-CONTAINING PROTEIN"/>
    <property type="match status" value="1"/>
</dbReference>
<name>A0A7W5DI22_9GAMM</name>
<dbReference type="InterPro" id="IPR029058">
    <property type="entry name" value="AB_hydrolase_fold"/>
</dbReference>
<dbReference type="Gene3D" id="3.40.50.1820">
    <property type="entry name" value="alpha/beta hydrolase"/>
    <property type="match status" value="1"/>
</dbReference>
<dbReference type="InterPro" id="IPR050261">
    <property type="entry name" value="FrsA_esterase"/>
</dbReference>
<dbReference type="EMBL" id="JACHXQ010000001">
    <property type="protein sequence ID" value="MBB3182814.1"/>
    <property type="molecule type" value="Genomic_DNA"/>
</dbReference>
<organism evidence="2 3">
    <name type="scientific">Halomonas fontilapidosi</name>
    <dbReference type="NCBI Taxonomy" id="616675"/>
    <lineage>
        <taxon>Bacteria</taxon>
        <taxon>Pseudomonadati</taxon>
        <taxon>Pseudomonadota</taxon>
        <taxon>Gammaproteobacteria</taxon>
        <taxon>Oceanospirillales</taxon>
        <taxon>Halomonadaceae</taxon>
        <taxon>Halomonas</taxon>
    </lineage>
</organism>
<dbReference type="Proteomes" id="UP000563050">
    <property type="component" value="Unassembled WGS sequence"/>
</dbReference>
<reference evidence="2 3" key="1">
    <citation type="submission" date="2020-08" db="EMBL/GenBank/DDBJ databases">
        <title>Genomic Encyclopedia of Type Strains, Phase III (KMG-III): the genomes of soil and plant-associated and newly described type strains.</title>
        <authorList>
            <person name="Whitman W."/>
        </authorList>
    </citation>
    <scope>NUCLEOTIDE SEQUENCE [LARGE SCALE GENOMIC DNA]</scope>
    <source>
        <strain evidence="2 3">CECT 7341</strain>
    </source>
</reference>
<dbReference type="PANTHER" id="PTHR22946">
    <property type="entry name" value="DIENELACTONE HYDROLASE DOMAIN-CONTAINING PROTEIN-RELATED"/>
    <property type="match status" value="1"/>
</dbReference>
<gene>
    <name evidence="2" type="ORF">FHR95_000338</name>
</gene>
<evidence type="ECO:0000313" key="2">
    <source>
        <dbReference type="EMBL" id="MBB3182814.1"/>
    </source>
</evidence>
<keyword evidence="3" id="KW-1185">Reference proteome</keyword>
<protein>
    <submittedName>
        <fullName evidence="2">Dienelactone hydrolase</fullName>
    </submittedName>
</protein>